<feature type="signal peptide" evidence="1">
    <location>
        <begin position="1"/>
        <end position="32"/>
    </location>
</feature>
<keyword evidence="1" id="KW-0732">Signal</keyword>
<keyword evidence="3" id="KW-1185">Reference proteome</keyword>
<proteinExistence type="predicted"/>
<feature type="chain" id="PRO_5035227570" evidence="1">
    <location>
        <begin position="33"/>
        <end position="206"/>
    </location>
</feature>
<dbReference type="AlphaFoldDB" id="A0A8J2WG90"/>
<gene>
    <name evidence="2" type="ORF">DGAL_LOCUS9302</name>
</gene>
<dbReference type="Proteomes" id="UP000789390">
    <property type="component" value="Unassembled WGS sequence"/>
</dbReference>
<dbReference type="OrthoDB" id="6372818at2759"/>
<protein>
    <submittedName>
        <fullName evidence="2">Uncharacterized protein</fullName>
    </submittedName>
</protein>
<evidence type="ECO:0000256" key="1">
    <source>
        <dbReference type="SAM" id="SignalP"/>
    </source>
</evidence>
<reference evidence="2" key="1">
    <citation type="submission" date="2021-11" db="EMBL/GenBank/DDBJ databases">
        <authorList>
            <person name="Schell T."/>
        </authorList>
    </citation>
    <scope>NUCLEOTIDE SEQUENCE</scope>
    <source>
        <strain evidence="2">M5</strain>
    </source>
</reference>
<accession>A0A8J2WG90</accession>
<sequence length="206" mass="22218">MFTGNRRHSSVVSSFLRLVAVQVLLLVLPADFQRYPNYDVPYITSGIDRPYSPMYSPPTPPLPPPMPYSSGASLYGSSMYGVQAAQPSVYPQNYSPSTPSGNCLSYFCYRSALPSLATATGTAAGNTTTTAAPVADSICGNRNYLICAANKPVSTEYSGASSPYQYQPYQKSNVCPAYFCKAVKRTASMLLLAPDSCDSFECEIIE</sequence>
<evidence type="ECO:0000313" key="2">
    <source>
        <dbReference type="EMBL" id="CAH0106151.1"/>
    </source>
</evidence>
<dbReference type="EMBL" id="CAKKLH010000223">
    <property type="protein sequence ID" value="CAH0106151.1"/>
    <property type="molecule type" value="Genomic_DNA"/>
</dbReference>
<evidence type="ECO:0000313" key="3">
    <source>
        <dbReference type="Proteomes" id="UP000789390"/>
    </source>
</evidence>
<comment type="caution">
    <text evidence="2">The sequence shown here is derived from an EMBL/GenBank/DDBJ whole genome shotgun (WGS) entry which is preliminary data.</text>
</comment>
<name>A0A8J2WG90_9CRUS</name>
<organism evidence="2 3">
    <name type="scientific">Daphnia galeata</name>
    <dbReference type="NCBI Taxonomy" id="27404"/>
    <lineage>
        <taxon>Eukaryota</taxon>
        <taxon>Metazoa</taxon>
        <taxon>Ecdysozoa</taxon>
        <taxon>Arthropoda</taxon>
        <taxon>Crustacea</taxon>
        <taxon>Branchiopoda</taxon>
        <taxon>Diplostraca</taxon>
        <taxon>Cladocera</taxon>
        <taxon>Anomopoda</taxon>
        <taxon>Daphniidae</taxon>
        <taxon>Daphnia</taxon>
    </lineage>
</organism>